<gene>
    <name evidence="2" type="ORF">FHS16_005617</name>
</gene>
<dbReference type="InterPro" id="IPR013785">
    <property type="entry name" value="Aldolase_TIM"/>
</dbReference>
<evidence type="ECO:0000313" key="3">
    <source>
        <dbReference type="Proteomes" id="UP000518605"/>
    </source>
</evidence>
<comment type="function">
    <text evidence="1">Regulates expression of the glpD operon. In the presence of glycerol 3-phosphate (G3P) causes antitermination of transcription of glpD at the inverted repeat of the leader region to enhance its transcription. Binds and stabilizes glpD leader mRNA.</text>
</comment>
<sequence>MSLLLNGQKLLPAVHKLKDVEAVLASHFSYMVLLGGHLGQIKNIVDLASQHGKKVLLHADLIDGLKNDEYAAEFLCQSIRPAGLISTRSSVIGRTKQNGLIAIQRLFLIDSDALERSYTVLDKNRPDFIEVLPGVIPDIMREVKERSGIPIIAGGLIRTQEHVKQALDAGASAITTSRKELWRAAEEFQP</sequence>
<keyword evidence="1" id="KW-0804">Transcription</keyword>
<accession>A0A7W5CEP5</accession>
<dbReference type="InterPro" id="IPR006699">
    <property type="entry name" value="GlpP"/>
</dbReference>
<protein>
    <recommendedName>
        <fullName evidence="1">Glycerol uptake operon antiterminator regulatory protein</fullName>
    </recommendedName>
</protein>
<organism evidence="2 3">
    <name type="scientific">Paenibacillus endophyticus</name>
    <dbReference type="NCBI Taxonomy" id="1294268"/>
    <lineage>
        <taxon>Bacteria</taxon>
        <taxon>Bacillati</taxon>
        <taxon>Bacillota</taxon>
        <taxon>Bacilli</taxon>
        <taxon>Bacillales</taxon>
        <taxon>Paenibacillaceae</taxon>
        <taxon>Paenibacillus</taxon>
    </lineage>
</organism>
<dbReference type="SUPFAM" id="SSF110391">
    <property type="entry name" value="GlpP-like"/>
    <property type="match status" value="1"/>
</dbReference>
<dbReference type="GO" id="GO:0006071">
    <property type="term" value="P:glycerol metabolic process"/>
    <property type="evidence" value="ECO:0007669"/>
    <property type="project" value="UniProtKB-UniRule"/>
</dbReference>
<dbReference type="Gene3D" id="3.20.20.70">
    <property type="entry name" value="Aldolase class I"/>
    <property type="match status" value="1"/>
</dbReference>
<dbReference type="PANTHER" id="PTHR35787">
    <property type="entry name" value="GLYCEROL UPTAKE OPERON ANTITERMINATOR REGULATORY PROTEIN"/>
    <property type="match status" value="1"/>
</dbReference>
<dbReference type="Proteomes" id="UP000518605">
    <property type="component" value="Unassembled WGS sequence"/>
</dbReference>
<dbReference type="GO" id="GO:0003723">
    <property type="term" value="F:RNA binding"/>
    <property type="evidence" value="ECO:0007669"/>
    <property type="project" value="UniProtKB-KW"/>
</dbReference>
<keyword evidence="1" id="KW-0694">RNA-binding</keyword>
<dbReference type="AlphaFoldDB" id="A0A7W5CEP5"/>
<reference evidence="2 3" key="1">
    <citation type="submission" date="2020-08" db="EMBL/GenBank/DDBJ databases">
        <title>Genomic Encyclopedia of Type Strains, Phase III (KMG-III): the genomes of soil and plant-associated and newly described type strains.</title>
        <authorList>
            <person name="Whitman W."/>
        </authorList>
    </citation>
    <scope>NUCLEOTIDE SEQUENCE [LARGE SCALE GENOMIC DNA]</scope>
    <source>
        <strain evidence="2 3">CECT 8234</strain>
    </source>
</reference>
<dbReference type="PIRSF" id="PIRSF016897">
    <property type="entry name" value="GlpP"/>
    <property type="match status" value="1"/>
</dbReference>
<dbReference type="RefSeq" id="WP_376769707.1">
    <property type="nucleotide sequence ID" value="NZ_CBCSLB010000024.1"/>
</dbReference>
<proteinExistence type="predicted"/>
<dbReference type="GO" id="GO:0045893">
    <property type="term" value="P:positive regulation of DNA-templated transcription"/>
    <property type="evidence" value="ECO:0007669"/>
    <property type="project" value="TreeGrafter"/>
</dbReference>
<comment type="caution">
    <text evidence="2">The sequence shown here is derived from an EMBL/GenBank/DDBJ whole genome shotgun (WGS) entry which is preliminary data.</text>
</comment>
<dbReference type="GO" id="GO:0001072">
    <property type="term" value="F:transcription antitermination factor activity, RNA binding"/>
    <property type="evidence" value="ECO:0007669"/>
    <property type="project" value="TreeGrafter"/>
</dbReference>
<dbReference type="Pfam" id="PF04309">
    <property type="entry name" value="G3P_antiterm"/>
    <property type="match status" value="1"/>
</dbReference>
<dbReference type="EMBL" id="JACHXW010000025">
    <property type="protein sequence ID" value="MBB3155509.1"/>
    <property type="molecule type" value="Genomic_DNA"/>
</dbReference>
<keyword evidence="1" id="KW-0805">Transcription regulation</keyword>
<name>A0A7W5CEP5_9BACL</name>
<evidence type="ECO:0000256" key="1">
    <source>
        <dbReference type="PIRNR" id="PIRNR016897"/>
    </source>
</evidence>
<evidence type="ECO:0000313" key="2">
    <source>
        <dbReference type="EMBL" id="MBB3155509.1"/>
    </source>
</evidence>
<keyword evidence="3" id="KW-1185">Reference proteome</keyword>
<keyword evidence="1" id="KW-0319">Glycerol metabolism</keyword>
<dbReference type="PANTHER" id="PTHR35787:SF1">
    <property type="entry name" value="GLYCEROL UPTAKE OPERON ANTITERMINATOR REGULATORY PROTEIN"/>
    <property type="match status" value="1"/>
</dbReference>